<evidence type="ECO:0000256" key="3">
    <source>
        <dbReference type="ARBA" id="ARBA00022833"/>
    </source>
</evidence>
<dbReference type="EMBL" id="JAWCUI010000059">
    <property type="protein sequence ID" value="KAL1890769.1"/>
    <property type="molecule type" value="Genomic_DNA"/>
</dbReference>
<dbReference type="Gene3D" id="3.40.50.720">
    <property type="entry name" value="NAD(P)-binding Rossmann-like Domain"/>
    <property type="match status" value="1"/>
</dbReference>
<dbReference type="InterPro" id="IPR013154">
    <property type="entry name" value="ADH-like_N"/>
</dbReference>
<evidence type="ECO:0000256" key="5">
    <source>
        <dbReference type="RuleBase" id="RU361277"/>
    </source>
</evidence>
<gene>
    <name evidence="8" type="ORF">Sste5346_008094</name>
</gene>
<evidence type="ECO:0000313" key="8">
    <source>
        <dbReference type="EMBL" id="KAL1890769.1"/>
    </source>
</evidence>
<evidence type="ECO:0000256" key="4">
    <source>
        <dbReference type="ARBA" id="ARBA00023002"/>
    </source>
</evidence>
<dbReference type="InterPro" id="IPR013149">
    <property type="entry name" value="ADH-like_C"/>
</dbReference>
<evidence type="ECO:0000313" key="9">
    <source>
        <dbReference type="Proteomes" id="UP001583186"/>
    </source>
</evidence>
<comment type="caution">
    <text evidence="8">The sequence shown here is derived from an EMBL/GenBank/DDBJ whole genome shotgun (WGS) entry which is preliminary data.</text>
</comment>
<evidence type="ECO:0000256" key="2">
    <source>
        <dbReference type="ARBA" id="ARBA00022723"/>
    </source>
</evidence>
<accession>A0ABR3YQX1</accession>
<proteinExistence type="inferred from homology"/>
<dbReference type="SUPFAM" id="SSF51735">
    <property type="entry name" value="NAD(P)-binding Rossmann-fold domains"/>
    <property type="match status" value="1"/>
</dbReference>
<organism evidence="8 9">
    <name type="scientific">Sporothrix stenoceras</name>
    <dbReference type="NCBI Taxonomy" id="5173"/>
    <lineage>
        <taxon>Eukaryota</taxon>
        <taxon>Fungi</taxon>
        <taxon>Dikarya</taxon>
        <taxon>Ascomycota</taxon>
        <taxon>Pezizomycotina</taxon>
        <taxon>Sordariomycetes</taxon>
        <taxon>Sordariomycetidae</taxon>
        <taxon>Ophiostomatales</taxon>
        <taxon>Ophiostomataceae</taxon>
        <taxon>Sporothrix</taxon>
    </lineage>
</organism>
<comment type="cofactor">
    <cofactor evidence="1 5">
        <name>Zn(2+)</name>
        <dbReference type="ChEBI" id="CHEBI:29105"/>
    </cofactor>
</comment>
<dbReference type="SUPFAM" id="SSF50129">
    <property type="entry name" value="GroES-like"/>
    <property type="match status" value="1"/>
</dbReference>
<comment type="similarity">
    <text evidence="5">Belongs to the zinc-containing alcohol dehydrogenase family.</text>
</comment>
<dbReference type="Gene3D" id="3.90.180.10">
    <property type="entry name" value="Medium-chain alcohol dehydrogenases, catalytic domain"/>
    <property type="match status" value="2"/>
</dbReference>
<keyword evidence="2 5" id="KW-0479">Metal-binding</keyword>
<keyword evidence="9" id="KW-1185">Reference proteome</keyword>
<evidence type="ECO:0000256" key="1">
    <source>
        <dbReference type="ARBA" id="ARBA00001947"/>
    </source>
</evidence>
<name>A0ABR3YQX1_9PEZI</name>
<dbReference type="InterPro" id="IPR011032">
    <property type="entry name" value="GroES-like_sf"/>
</dbReference>
<dbReference type="Pfam" id="PF08240">
    <property type="entry name" value="ADH_N"/>
    <property type="match status" value="1"/>
</dbReference>
<evidence type="ECO:0000259" key="6">
    <source>
        <dbReference type="Pfam" id="PF00107"/>
    </source>
</evidence>
<keyword evidence="4" id="KW-0560">Oxidoreductase</keyword>
<keyword evidence="3 5" id="KW-0862">Zinc</keyword>
<protein>
    <submittedName>
        <fullName evidence="8">Uncharacterized protein</fullName>
    </submittedName>
</protein>
<dbReference type="PANTHER" id="PTHR42813:SF2">
    <property type="entry name" value="DEHYDROGENASE, ZINC-CONTAINING, PUTATIVE (AFU_ORTHOLOGUE AFUA_2G02810)-RELATED"/>
    <property type="match status" value="1"/>
</dbReference>
<dbReference type="PROSITE" id="PS00059">
    <property type="entry name" value="ADH_ZINC"/>
    <property type="match status" value="1"/>
</dbReference>
<dbReference type="InterPro" id="IPR036291">
    <property type="entry name" value="NAD(P)-bd_dom_sf"/>
</dbReference>
<dbReference type="InterPro" id="IPR002328">
    <property type="entry name" value="ADH_Zn_CS"/>
</dbReference>
<feature type="domain" description="Alcohol dehydrogenase-like N-terminal" evidence="7">
    <location>
        <begin position="30"/>
        <end position="131"/>
    </location>
</feature>
<sequence length="384" mass="41567">MSEQMQAVIYEGPYNMVVKAVPRPYVTVETDAILKVELSALCGSDLHMYRGHQKTSTGHIMGHEFIGTVESKGSAVTRFEIGQRVMSIFSPMCMQCWNCIHGYTNRCAHGISFGSERLNGGQAEYVRVPFANSTLEALPAAVPVERMLLMCDIFPTGYYGAMRAITKVLRNTDTAKTVAQVQGNLPNIDGIDSVLLNPQFTYQKPEDLVVLCLGCGPVGLCAILTAKVLVGEKGTVVAVDSVTDRLDEARKMGAKTLNLTTDDIVAEIKKLTDGRGADAVVESVGNKPALRLAYDAIRVCGGLSSIGFHQGDLPFTAAEAYAKNIDINMGRAAARPVFGEALKVFAANQDKFDSFVSHKMPLADAAKAYEMFEKQAARKVILTL</sequence>
<dbReference type="Pfam" id="PF00107">
    <property type="entry name" value="ADH_zinc_N"/>
    <property type="match status" value="1"/>
</dbReference>
<dbReference type="PANTHER" id="PTHR42813">
    <property type="entry name" value="ZINC-TYPE ALCOHOL DEHYDROGENASE-LIKE"/>
    <property type="match status" value="1"/>
</dbReference>
<reference evidence="8 9" key="1">
    <citation type="journal article" date="2024" name="IMA Fungus">
        <title>IMA Genome - F19 : A genome assembly and annotation guide to empower mycologists, including annotated draft genome sequences of Ceratocystis pirilliformis, Diaporthe australafricana, Fusarium ophioides, Paecilomyces lecythidis, and Sporothrix stenoceras.</title>
        <authorList>
            <person name="Aylward J."/>
            <person name="Wilson A.M."/>
            <person name="Visagie C.M."/>
            <person name="Spraker J."/>
            <person name="Barnes I."/>
            <person name="Buitendag C."/>
            <person name="Ceriani C."/>
            <person name="Del Mar Angel L."/>
            <person name="du Plessis D."/>
            <person name="Fuchs T."/>
            <person name="Gasser K."/>
            <person name="Kramer D."/>
            <person name="Li W."/>
            <person name="Munsamy K."/>
            <person name="Piso A."/>
            <person name="Price J.L."/>
            <person name="Sonnekus B."/>
            <person name="Thomas C."/>
            <person name="van der Nest A."/>
            <person name="van Dijk A."/>
            <person name="van Heerden A."/>
            <person name="van Vuuren N."/>
            <person name="Yilmaz N."/>
            <person name="Duong T.A."/>
            <person name="van der Merwe N.A."/>
            <person name="Wingfield M.J."/>
            <person name="Wingfield B.D."/>
        </authorList>
    </citation>
    <scope>NUCLEOTIDE SEQUENCE [LARGE SCALE GENOMIC DNA]</scope>
    <source>
        <strain evidence="8 9">CMW 5346</strain>
    </source>
</reference>
<dbReference type="Proteomes" id="UP001583186">
    <property type="component" value="Unassembled WGS sequence"/>
</dbReference>
<evidence type="ECO:0000259" key="7">
    <source>
        <dbReference type="Pfam" id="PF08240"/>
    </source>
</evidence>
<feature type="domain" description="Alcohol dehydrogenase-like C-terminal" evidence="6">
    <location>
        <begin position="217"/>
        <end position="343"/>
    </location>
</feature>